<comment type="caution">
    <text evidence="2">The sequence shown here is derived from an EMBL/GenBank/DDBJ whole genome shotgun (WGS) entry which is preliminary data.</text>
</comment>
<evidence type="ECO:0000313" key="2">
    <source>
        <dbReference type="EMBL" id="KAG5540445.1"/>
    </source>
</evidence>
<dbReference type="AlphaFoldDB" id="A0AAV6JK93"/>
<gene>
    <name evidence="2" type="ORF">RHGRI_020601</name>
</gene>
<evidence type="ECO:0000313" key="3">
    <source>
        <dbReference type="Proteomes" id="UP000823749"/>
    </source>
</evidence>
<dbReference type="EMBL" id="JACTNZ010000007">
    <property type="protein sequence ID" value="KAG5540445.1"/>
    <property type="molecule type" value="Genomic_DNA"/>
</dbReference>
<protein>
    <submittedName>
        <fullName evidence="2">Uncharacterized protein</fullName>
    </submittedName>
</protein>
<feature type="compositionally biased region" description="Basic and acidic residues" evidence="1">
    <location>
        <begin position="25"/>
        <end position="43"/>
    </location>
</feature>
<reference evidence="2" key="1">
    <citation type="submission" date="2020-08" db="EMBL/GenBank/DDBJ databases">
        <title>Plant Genome Project.</title>
        <authorList>
            <person name="Zhang R.-G."/>
        </authorList>
    </citation>
    <scope>NUCLEOTIDE SEQUENCE</scope>
    <source>
        <strain evidence="2">WSP0</strain>
        <tissue evidence="2">Leaf</tissue>
    </source>
</reference>
<sequence>MKTGRPRKGAIPIKVIRFEVDETEKRVNEISHQRPVLDNRDLGSMDNRLRRRRPEPQSSSSEARGKEVLGERVMPLTEGQCQHLPGVGEPNPSATRVTMTGNAYSSHPLSSPQGILDLVASNSGMSVVGSELGHTPMPHSAVGASKPSLDDSPNFNTIQAPAQYFVTELDSPKGDSSSPNFVSQSFEPILPLSLSPALPNNQNPSKISHQTSSPIQVHLSLTLSKPKSLTLSSPNTTHTTISPLKLTPSDIPVSSLSAVFDYLTIKRKAQDELSDFKKSKILHLCSPDRP</sequence>
<accession>A0AAV6JK93</accession>
<proteinExistence type="predicted"/>
<dbReference type="Proteomes" id="UP000823749">
    <property type="component" value="Chromosome 7"/>
</dbReference>
<evidence type="ECO:0000256" key="1">
    <source>
        <dbReference type="SAM" id="MobiDB-lite"/>
    </source>
</evidence>
<keyword evidence="3" id="KW-1185">Reference proteome</keyword>
<name>A0AAV6JK93_9ERIC</name>
<feature type="region of interest" description="Disordered" evidence="1">
    <location>
        <begin position="25"/>
        <end position="108"/>
    </location>
</feature>
<organism evidence="2 3">
    <name type="scientific">Rhododendron griersonianum</name>
    <dbReference type="NCBI Taxonomy" id="479676"/>
    <lineage>
        <taxon>Eukaryota</taxon>
        <taxon>Viridiplantae</taxon>
        <taxon>Streptophyta</taxon>
        <taxon>Embryophyta</taxon>
        <taxon>Tracheophyta</taxon>
        <taxon>Spermatophyta</taxon>
        <taxon>Magnoliopsida</taxon>
        <taxon>eudicotyledons</taxon>
        <taxon>Gunneridae</taxon>
        <taxon>Pentapetalae</taxon>
        <taxon>asterids</taxon>
        <taxon>Ericales</taxon>
        <taxon>Ericaceae</taxon>
        <taxon>Ericoideae</taxon>
        <taxon>Rhodoreae</taxon>
        <taxon>Rhododendron</taxon>
    </lineage>
</organism>
<feature type="compositionally biased region" description="Polar residues" evidence="1">
    <location>
        <begin position="92"/>
        <end position="108"/>
    </location>
</feature>